<dbReference type="InterPro" id="IPR046342">
    <property type="entry name" value="CBS_dom_sf"/>
</dbReference>
<dbReference type="SMART" id="SM00924">
    <property type="entry name" value="MgtE_N"/>
    <property type="match status" value="1"/>
</dbReference>
<evidence type="ECO:0000256" key="7">
    <source>
        <dbReference type="ARBA" id="ARBA00023136"/>
    </source>
</evidence>
<dbReference type="Pfam" id="PF01769">
    <property type="entry name" value="MgtE"/>
    <property type="match status" value="1"/>
</dbReference>
<accession>A0A0S8FS40</accession>
<name>A0A0S8FS40_UNCW3</name>
<feature type="transmembrane region" description="Helical" evidence="9">
    <location>
        <begin position="355"/>
        <end position="375"/>
    </location>
</feature>
<dbReference type="AlphaFoldDB" id="A0A0S8FS40"/>
<dbReference type="SMART" id="SM00116">
    <property type="entry name" value="CBS"/>
    <property type="match status" value="2"/>
</dbReference>
<keyword evidence="9" id="KW-1003">Cell membrane</keyword>
<dbReference type="Proteomes" id="UP000051373">
    <property type="component" value="Unassembled WGS sequence"/>
</dbReference>
<keyword evidence="9" id="KW-0479">Metal-binding</keyword>
<dbReference type="Gene3D" id="1.25.60.10">
    <property type="entry name" value="MgtE N-terminal domain-like"/>
    <property type="match status" value="1"/>
</dbReference>
<evidence type="ECO:0000256" key="3">
    <source>
        <dbReference type="ARBA" id="ARBA00022448"/>
    </source>
</evidence>
<keyword evidence="3 9" id="KW-0813">Transport</keyword>
<dbReference type="PROSITE" id="PS51371">
    <property type="entry name" value="CBS"/>
    <property type="match status" value="2"/>
</dbReference>
<sequence>MRFILPEIKELLASNKKKTIMKVVSYFEPADIAEVWSELTRHEKLKLFNSLDIKLATDIFEFLAEDEMVELLSNLATTKTVDILNEMSPDDRTDLFAILPHEEVEKLIPLLEEKEQKRARELLAYTANTAGGLMTTDYITVPDTVNIAHVMRELRVKAKDIDFIQNVYVVDKVNRLQGIIPLIDLLTASPQRRVEKVMDTYFPSVGLEMDQEDVAHVFEKYDVAALPVLDKLGRIKGVITVDDVIDVIEEEASEDIYRFGASEVTDQYLSASPFNIAQKRVIWLVILALAGFVSGSVLEHYSYLLSSIVTLSFFIPILMNTSGSAGTQAATVVVRGLATGEIKLRDIWRVVRKEFLIGVLMGIIAGAITALRAFVLQGDAGLGLTVAIAMIVAIVIATSIGGMLPIIFKKLGVDPALMSGPLIATILDTTTLLIYFNITILLLYRFQ</sequence>
<feature type="transmembrane region" description="Helical" evidence="9">
    <location>
        <begin position="420"/>
        <end position="444"/>
    </location>
</feature>
<dbReference type="Pfam" id="PF00571">
    <property type="entry name" value="CBS"/>
    <property type="match status" value="2"/>
</dbReference>
<comment type="function">
    <text evidence="9">Acts as a magnesium transporter.</text>
</comment>
<keyword evidence="6 9" id="KW-1133">Transmembrane helix</keyword>
<feature type="transmembrane region" description="Helical" evidence="9">
    <location>
        <begin position="304"/>
        <end position="334"/>
    </location>
</feature>
<dbReference type="Gene3D" id="3.10.580.10">
    <property type="entry name" value="CBS-domain"/>
    <property type="match status" value="1"/>
</dbReference>
<reference evidence="11 12" key="1">
    <citation type="journal article" date="2015" name="Microbiome">
        <title>Genomic resolution of linkages in carbon, nitrogen, and sulfur cycling among widespread estuary sediment bacteria.</title>
        <authorList>
            <person name="Baker B.J."/>
            <person name="Lazar C.S."/>
            <person name="Teske A.P."/>
            <person name="Dick G.J."/>
        </authorList>
    </citation>
    <scope>NUCLEOTIDE SEQUENCE [LARGE SCALE GENOMIC DNA]</scope>
    <source>
        <strain evidence="11">SM23_42</strain>
    </source>
</reference>
<feature type="domain" description="CBS" evidence="10">
    <location>
        <begin position="134"/>
        <end position="195"/>
    </location>
</feature>
<dbReference type="EMBL" id="LJUJ01000011">
    <property type="protein sequence ID" value="KPK63560.1"/>
    <property type="molecule type" value="Genomic_DNA"/>
</dbReference>
<dbReference type="InterPro" id="IPR006669">
    <property type="entry name" value="MgtE_transporter"/>
</dbReference>
<dbReference type="Pfam" id="PF03448">
    <property type="entry name" value="MgtE_N"/>
    <property type="match status" value="1"/>
</dbReference>
<comment type="subunit">
    <text evidence="9">Homodimer.</text>
</comment>
<evidence type="ECO:0000256" key="8">
    <source>
        <dbReference type="PROSITE-ProRule" id="PRU00703"/>
    </source>
</evidence>
<evidence type="ECO:0000256" key="5">
    <source>
        <dbReference type="ARBA" id="ARBA00022842"/>
    </source>
</evidence>
<comment type="similarity">
    <text evidence="2 9">Belongs to the SLC41A transporter family.</text>
</comment>
<protein>
    <recommendedName>
        <fullName evidence="9">Magnesium transporter MgtE</fullName>
    </recommendedName>
</protein>
<comment type="caution">
    <text evidence="11">The sequence shown here is derived from an EMBL/GenBank/DDBJ whole genome shotgun (WGS) entry which is preliminary data.</text>
</comment>
<keyword evidence="8" id="KW-0129">CBS domain</keyword>
<dbReference type="InterPro" id="IPR006668">
    <property type="entry name" value="Mg_transptr_MgtE_intracell_dom"/>
</dbReference>
<dbReference type="GO" id="GO:0015095">
    <property type="term" value="F:magnesium ion transmembrane transporter activity"/>
    <property type="evidence" value="ECO:0007669"/>
    <property type="project" value="UniProtKB-UniRule"/>
</dbReference>
<feature type="transmembrane region" description="Helical" evidence="9">
    <location>
        <begin position="281"/>
        <end position="298"/>
    </location>
</feature>
<proteinExistence type="inferred from homology"/>
<dbReference type="SUPFAM" id="SSF161093">
    <property type="entry name" value="MgtE membrane domain-like"/>
    <property type="match status" value="1"/>
</dbReference>
<comment type="subcellular location">
    <subcellularLocation>
        <location evidence="9">Cell membrane</location>
        <topology evidence="9">Multi-pass membrane protein</topology>
    </subcellularLocation>
    <subcellularLocation>
        <location evidence="1">Membrane</location>
        <topology evidence="1">Multi-pass membrane protein</topology>
    </subcellularLocation>
</comment>
<dbReference type="NCBIfam" id="TIGR00400">
    <property type="entry name" value="mgtE"/>
    <property type="match status" value="1"/>
</dbReference>
<dbReference type="GO" id="GO:0005886">
    <property type="term" value="C:plasma membrane"/>
    <property type="evidence" value="ECO:0007669"/>
    <property type="project" value="UniProtKB-SubCell"/>
</dbReference>
<dbReference type="PATRIC" id="fig|1703779.3.peg.1720"/>
<feature type="transmembrane region" description="Helical" evidence="9">
    <location>
        <begin position="381"/>
        <end position="408"/>
    </location>
</feature>
<evidence type="ECO:0000256" key="9">
    <source>
        <dbReference type="RuleBase" id="RU362011"/>
    </source>
</evidence>
<dbReference type="SUPFAM" id="SSF158791">
    <property type="entry name" value="MgtE N-terminal domain-like"/>
    <property type="match status" value="1"/>
</dbReference>
<evidence type="ECO:0000256" key="2">
    <source>
        <dbReference type="ARBA" id="ARBA00009749"/>
    </source>
</evidence>
<gene>
    <name evidence="11" type="ORF">AMJ83_06545</name>
</gene>
<dbReference type="PANTHER" id="PTHR43773:SF1">
    <property type="entry name" value="MAGNESIUM TRANSPORTER MGTE"/>
    <property type="match status" value="1"/>
</dbReference>
<dbReference type="InterPro" id="IPR038076">
    <property type="entry name" value="MgtE_N_sf"/>
</dbReference>
<dbReference type="PANTHER" id="PTHR43773">
    <property type="entry name" value="MAGNESIUM TRANSPORTER MGTE"/>
    <property type="match status" value="1"/>
</dbReference>
<dbReference type="CDD" id="cd04606">
    <property type="entry name" value="CBS_pair_Mg_transporter"/>
    <property type="match status" value="1"/>
</dbReference>
<dbReference type="GO" id="GO:0046872">
    <property type="term" value="F:metal ion binding"/>
    <property type="evidence" value="ECO:0007669"/>
    <property type="project" value="UniProtKB-KW"/>
</dbReference>
<dbReference type="InterPro" id="IPR006667">
    <property type="entry name" value="SLC41_membr_dom"/>
</dbReference>
<evidence type="ECO:0000313" key="11">
    <source>
        <dbReference type="EMBL" id="KPK63560.1"/>
    </source>
</evidence>
<dbReference type="SUPFAM" id="SSF54631">
    <property type="entry name" value="CBS-domain pair"/>
    <property type="match status" value="1"/>
</dbReference>
<dbReference type="STRING" id="1703779.AMJ83_06545"/>
<evidence type="ECO:0000313" key="12">
    <source>
        <dbReference type="Proteomes" id="UP000051373"/>
    </source>
</evidence>
<keyword evidence="5 9" id="KW-0460">Magnesium</keyword>
<evidence type="ECO:0000256" key="1">
    <source>
        <dbReference type="ARBA" id="ARBA00004141"/>
    </source>
</evidence>
<dbReference type="InterPro" id="IPR000644">
    <property type="entry name" value="CBS_dom"/>
</dbReference>
<keyword evidence="4 9" id="KW-0812">Transmembrane</keyword>
<organism evidence="11 12">
    <name type="scientific">candidate division WOR_3 bacterium SM23_42</name>
    <dbReference type="NCBI Taxonomy" id="1703779"/>
    <lineage>
        <taxon>Bacteria</taxon>
        <taxon>Bacteria division WOR-3</taxon>
    </lineage>
</organism>
<feature type="domain" description="CBS" evidence="10">
    <location>
        <begin position="198"/>
        <end position="254"/>
    </location>
</feature>
<keyword evidence="7 9" id="KW-0472">Membrane</keyword>
<evidence type="ECO:0000256" key="6">
    <source>
        <dbReference type="ARBA" id="ARBA00022989"/>
    </source>
</evidence>
<evidence type="ECO:0000256" key="4">
    <source>
        <dbReference type="ARBA" id="ARBA00022692"/>
    </source>
</evidence>
<dbReference type="InterPro" id="IPR036739">
    <property type="entry name" value="SLC41_membr_dom_sf"/>
</dbReference>
<dbReference type="Gene3D" id="1.10.357.20">
    <property type="entry name" value="SLC41 divalent cation transporters, integral membrane domain"/>
    <property type="match status" value="1"/>
</dbReference>
<evidence type="ECO:0000259" key="10">
    <source>
        <dbReference type="PROSITE" id="PS51371"/>
    </source>
</evidence>